<name>A0AAE9HDC9_9CAUD</name>
<dbReference type="Proteomes" id="UP000830967">
    <property type="component" value="Segment"/>
</dbReference>
<evidence type="ECO:0000313" key="1">
    <source>
        <dbReference type="EMBL" id="UPU16067.1"/>
    </source>
</evidence>
<organism evidence="1 2">
    <name type="scientific">Escherichia phage ZCEC13</name>
    <dbReference type="NCBI Taxonomy" id="2935866"/>
    <lineage>
        <taxon>Viruses</taxon>
        <taxon>Duplodnaviria</taxon>
        <taxon>Heunggongvirae</taxon>
        <taxon>Uroviricota</taxon>
        <taxon>Caudoviricetes</taxon>
        <taxon>Jameshumphriesvirinae</taxon>
        <taxon>Zewailvirus</taxon>
        <taxon>Zewailvirus ZCEC13</taxon>
    </lineage>
</organism>
<evidence type="ECO:0000313" key="2">
    <source>
        <dbReference type="Proteomes" id="UP000830967"/>
    </source>
</evidence>
<dbReference type="EMBL" id="ON086804">
    <property type="protein sequence ID" value="UPU16067.1"/>
    <property type="molecule type" value="Genomic_DNA"/>
</dbReference>
<reference evidence="1" key="1">
    <citation type="submission" date="2022-03" db="EMBL/GenBank/DDBJ databases">
        <authorList>
            <person name="Ragab S."/>
            <person name="Abdelmoteleb M."/>
            <person name="El-Shibiny A."/>
        </authorList>
    </citation>
    <scope>NUCLEOTIDE SEQUENCE</scope>
</reference>
<accession>A0AAE9HDC9</accession>
<proteinExistence type="predicted"/>
<sequence>MLLLIRQSLPPSKTQRGICLHAFFQSPFCSNLKNVDPLHLVGPMLYGQNDAIPTCCTGFSFTGIFSRTHSSDFCASLSFRRSHCFSVSRIPFVTGLPSMRVIPRQMVQIPLPSRYAVVRLPSFSFRNWLNRSVCVTTPPPNANTARSAVICLLKGFFILLHSLYN</sequence>
<protein>
    <submittedName>
        <fullName evidence="1">Uncharacterized protein</fullName>
    </submittedName>
</protein>
<keyword evidence="2" id="KW-1185">Reference proteome</keyword>